<comment type="subcellular location">
    <subcellularLocation>
        <location evidence="2">Cell membrane</location>
        <topology evidence="2">Multi-pass membrane protein</topology>
    </subcellularLocation>
</comment>
<keyword evidence="5" id="KW-1003">Cell membrane</keyword>
<evidence type="ECO:0000256" key="9">
    <source>
        <dbReference type="ARBA" id="ARBA00023136"/>
    </source>
</evidence>
<proteinExistence type="predicted"/>
<dbReference type="RefSeq" id="XP_047847536.1">
    <property type="nucleotide sequence ID" value="XM_047991524.1"/>
</dbReference>
<evidence type="ECO:0000256" key="6">
    <source>
        <dbReference type="ARBA" id="ARBA00022692"/>
    </source>
</evidence>
<dbReference type="GeneID" id="72071779"/>
<evidence type="ECO:0000256" key="10">
    <source>
        <dbReference type="ARBA" id="ARBA00030646"/>
    </source>
</evidence>
<feature type="transmembrane region" description="Helical" evidence="12">
    <location>
        <begin position="147"/>
        <end position="166"/>
    </location>
</feature>
<dbReference type="KEGG" id="ptkz:JDV02_009834"/>
<dbReference type="AlphaFoldDB" id="A0A9Q8QQK9"/>
<evidence type="ECO:0000256" key="3">
    <source>
        <dbReference type="ARBA" id="ARBA00021242"/>
    </source>
</evidence>
<dbReference type="Pfam" id="PF05631">
    <property type="entry name" value="MFS_5"/>
    <property type="match status" value="1"/>
</dbReference>
<dbReference type="PANTHER" id="PTHR23516:SF1">
    <property type="entry name" value="MOLYBDATE-ANION TRANSPORTER"/>
    <property type="match status" value="1"/>
</dbReference>
<dbReference type="GO" id="GO:0005886">
    <property type="term" value="C:plasma membrane"/>
    <property type="evidence" value="ECO:0007669"/>
    <property type="project" value="UniProtKB-SubCell"/>
</dbReference>
<feature type="transmembrane region" description="Helical" evidence="12">
    <location>
        <begin position="57"/>
        <end position="78"/>
    </location>
</feature>
<evidence type="ECO:0000256" key="8">
    <source>
        <dbReference type="ARBA" id="ARBA00023065"/>
    </source>
</evidence>
<evidence type="ECO:0000256" key="5">
    <source>
        <dbReference type="ARBA" id="ARBA00022475"/>
    </source>
</evidence>
<feature type="transmembrane region" description="Helical" evidence="12">
    <location>
        <begin position="361"/>
        <end position="382"/>
    </location>
</feature>
<keyword evidence="4" id="KW-0813">Transport</keyword>
<keyword evidence="9 12" id="KW-0472">Membrane</keyword>
<dbReference type="GO" id="GO:0015098">
    <property type="term" value="F:molybdate ion transmembrane transporter activity"/>
    <property type="evidence" value="ECO:0007669"/>
    <property type="project" value="InterPro"/>
</dbReference>
<evidence type="ECO:0000256" key="7">
    <source>
        <dbReference type="ARBA" id="ARBA00022989"/>
    </source>
</evidence>
<keyword evidence="8" id="KW-0406">Ion transport</keyword>
<feature type="transmembrane region" description="Helical" evidence="12">
    <location>
        <begin position="187"/>
        <end position="206"/>
    </location>
</feature>
<evidence type="ECO:0000313" key="14">
    <source>
        <dbReference type="Proteomes" id="UP000829364"/>
    </source>
</evidence>
<feature type="transmembrane region" description="Helical" evidence="12">
    <location>
        <begin position="304"/>
        <end position="322"/>
    </location>
</feature>
<dbReference type="InterPro" id="IPR008509">
    <property type="entry name" value="MOT2/MFSD5"/>
</dbReference>
<dbReference type="GO" id="GO:0006811">
    <property type="term" value="P:monoatomic ion transport"/>
    <property type="evidence" value="ECO:0007669"/>
    <property type="project" value="UniProtKB-KW"/>
</dbReference>
<evidence type="ECO:0000256" key="12">
    <source>
        <dbReference type="SAM" id="Phobius"/>
    </source>
</evidence>
<dbReference type="SUPFAM" id="SSF103473">
    <property type="entry name" value="MFS general substrate transporter"/>
    <property type="match status" value="1"/>
</dbReference>
<dbReference type="InterPro" id="IPR036259">
    <property type="entry name" value="MFS_trans_sf"/>
</dbReference>
<evidence type="ECO:0000256" key="2">
    <source>
        <dbReference type="ARBA" id="ARBA00004651"/>
    </source>
</evidence>
<dbReference type="Gene3D" id="1.20.1250.20">
    <property type="entry name" value="MFS general substrate transporter like domains"/>
    <property type="match status" value="1"/>
</dbReference>
<feature type="transmembrane region" description="Helical" evidence="12">
    <location>
        <begin position="264"/>
        <end position="284"/>
    </location>
</feature>
<comment type="function">
    <text evidence="1">Mediates high-affinity intracellular uptake of the rare oligo-element molybdenum.</text>
</comment>
<evidence type="ECO:0000313" key="13">
    <source>
        <dbReference type="EMBL" id="UNI24055.1"/>
    </source>
</evidence>
<dbReference type="EMBL" id="CP086363">
    <property type="protein sequence ID" value="UNI24055.1"/>
    <property type="molecule type" value="Genomic_DNA"/>
</dbReference>
<reference evidence="13" key="1">
    <citation type="submission" date="2021-11" db="EMBL/GenBank/DDBJ databases">
        <title>Purpureocillium_takamizusanense_genome.</title>
        <authorList>
            <person name="Nguyen N.-H."/>
        </authorList>
    </citation>
    <scope>NUCLEOTIDE SEQUENCE</scope>
    <source>
        <strain evidence="13">PT3</strain>
    </source>
</reference>
<feature type="transmembrane region" description="Helical" evidence="12">
    <location>
        <begin position="334"/>
        <end position="355"/>
    </location>
</feature>
<dbReference type="Proteomes" id="UP000829364">
    <property type="component" value="Chromosome 10"/>
</dbReference>
<feature type="transmembrane region" description="Helical" evidence="12">
    <location>
        <begin position="212"/>
        <end position="234"/>
    </location>
</feature>
<feature type="transmembrane region" description="Helical" evidence="12">
    <location>
        <begin position="90"/>
        <end position="111"/>
    </location>
</feature>
<name>A0A9Q8QQK9_9HYPO</name>
<evidence type="ECO:0000256" key="4">
    <source>
        <dbReference type="ARBA" id="ARBA00022448"/>
    </source>
</evidence>
<gene>
    <name evidence="13" type="ORF">JDV02_009834</name>
</gene>
<sequence>MDFYLANLVVLCAINTSLLYCQRRCRVQAALPSINDTARGSETLQLHRAGSLQARFLVVYAFAVAADWLQGPHIYAIYKYEKHLPEESVALLYAAGFVSGAASAPMVGQLADRFGRRLACQIYCFAACTSCSLILRDSLSLLLLGRVFGGISTTLLFSVFEAWMIAEFHRQGLDRSGTSLDQIFGRMTLVSSTVAIVAGVVGNILVEATGTRLWPFAVSSLSAVVAFCTMSVLWQENYGIVPVGKGLIICLLHGARQALSNRRIAALGLASCCLEGAMYLFVFFWSAALKSARVRIRPDEDVPYGLIFSCFMCSMALGSLISQTVNGVSSAKTAATNLVIAMLAASASLSGAAVLDNEPLLFWSFCLLEFCFGIYFPAMAALKSQFIEDDFRGAVYSSLRLPLNLFVVIAHSLDCEAIETSSFWYLRPF</sequence>
<dbReference type="OrthoDB" id="263957at2759"/>
<accession>A0A9Q8QQK9</accession>
<keyword evidence="7 12" id="KW-1133">Transmembrane helix</keyword>
<protein>
    <recommendedName>
        <fullName evidence="3">Molybdate-anion transporter</fullName>
    </recommendedName>
    <alternativeName>
        <fullName evidence="10">Major facilitator superfamily domain-containing protein 5</fullName>
    </alternativeName>
    <alternativeName>
        <fullName evidence="11">Molybdate transporter 2 homolog</fullName>
    </alternativeName>
</protein>
<dbReference type="PANTHER" id="PTHR23516">
    <property type="entry name" value="SAM (S-ADENOSYL METHIONINE) TRANSPORTER"/>
    <property type="match status" value="1"/>
</dbReference>
<evidence type="ECO:0000256" key="11">
    <source>
        <dbReference type="ARBA" id="ARBA00032555"/>
    </source>
</evidence>
<keyword evidence="14" id="KW-1185">Reference proteome</keyword>
<organism evidence="13 14">
    <name type="scientific">Purpureocillium takamizusanense</name>
    <dbReference type="NCBI Taxonomy" id="2060973"/>
    <lineage>
        <taxon>Eukaryota</taxon>
        <taxon>Fungi</taxon>
        <taxon>Dikarya</taxon>
        <taxon>Ascomycota</taxon>
        <taxon>Pezizomycotina</taxon>
        <taxon>Sordariomycetes</taxon>
        <taxon>Hypocreomycetidae</taxon>
        <taxon>Hypocreales</taxon>
        <taxon>Ophiocordycipitaceae</taxon>
        <taxon>Purpureocillium</taxon>
    </lineage>
</organism>
<evidence type="ECO:0000256" key="1">
    <source>
        <dbReference type="ARBA" id="ARBA00003019"/>
    </source>
</evidence>
<keyword evidence="6 12" id="KW-0812">Transmembrane</keyword>